<organism evidence="1 2">
    <name type="scientific">Kineococcus aurantiacus</name>
    <dbReference type="NCBI Taxonomy" id="37633"/>
    <lineage>
        <taxon>Bacteria</taxon>
        <taxon>Bacillati</taxon>
        <taxon>Actinomycetota</taxon>
        <taxon>Actinomycetes</taxon>
        <taxon>Kineosporiales</taxon>
        <taxon>Kineosporiaceae</taxon>
        <taxon>Kineococcus</taxon>
    </lineage>
</organism>
<dbReference type="AlphaFoldDB" id="A0A7Y9DQN2"/>
<evidence type="ECO:0000313" key="1">
    <source>
        <dbReference type="EMBL" id="NYD25030.1"/>
    </source>
</evidence>
<sequence>MAFPPLRLTCTLHEDELVLRMLNGSEHSRLPVDDGMEAAEALELLEAGALPVRLLWSHEELDACLERHGYVRTTPWRYGPSADITHA</sequence>
<keyword evidence="2" id="KW-1185">Reference proteome</keyword>
<gene>
    <name evidence="1" type="ORF">BJ968_004570</name>
</gene>
<name>A0A7Y9DQN2_9ACTN</name>
<comment type="caution">
    <text evidence="1">The sequence shown here is derived from an EMBL/GenBank/DDBJ whole genome shotgun (WGS) entry which is preliminary data.</text>
</comment>
<dbReference type="Proteomes" id="UP000521922">
    <property type="component" value="Unassembled WGS sequence"/>
</dbReference>
<proteinExistence type="predicted"/>
<dbReference type="EMBL" id="JACCBB010000001">
    <property type="protein sequence ID" value="NYD25030.1"/>
    <property type="molecule type" value="Genomic_DNA"/>
</dbReference>
<evidence type="ECO:0000313" key="2">
    <source>
        <dbReference type="Proteomes" id="UP000521922"/>
    </source>
</evidence>
<reference evidence="1 2" key="1">
    <citation type="submission" date="2020-07" db="EMBL/GenBank/DDBJ databases">
        <title>Sequencing the genomes of 1000 actinobacteria strains.</title>
        <authorList>
            <person name="Klenk H.-P."/>
        </authorList>
    </citation>
    <scope>NUCLEOTIDE SEQUENCE [LARGE SCALE GENOMIC DNA]</scope>
    <source>
        <strain evidence="1 2">DSM 7487</strain>
    </source>
</reference>
<protein>
    <submittedName>
        <fullName evidence="1">Uncharacterized protein</fullName>
    </submittedName>
</protein>
<accession>A0A7Y9DQN2</accession>
<dbReference type="RefSeq" id="WP_179755850.1">
    <property type="nucleotide sequence ID" value="NZ_BAAAGN010000008.1"/>
</dbReference>